<evidence type="ECO:0000313" key="12">
    <source>
        <dbReference type="EnsemblMetazoa" id="OVOC1390.1"/>
    </source>
</evidence>
<dbReference type="Gene3D" id="3.30.160.60">
    <property type="entry name" value="Classic Zinc Finger"/>
    <property type="match status" value="5"/>
</dbReference>
<evidence type="ECO:0000256" key="4">
    <source>
        <dbReference type="ARBA" id="ARBA00022771"/>
    </source>
</evidence>
<keyword evidence="6" id="KW-0805">Transcription regulation</keyword>
<feature type="domain" description="C2H2-type" evidence="11">
    <location>
        <begin position="547"/>
        <end position="574"/>
    </location>
</feature>
<dbReference type="Gene3D" id="2.170.270.10">
    <property type="entry name" value="SET domain"/>
    <property type="match status" value="2"/>
</dbReference>
<dbReference type="InterPro" id="IPR036236">
    <property type="entry name" value="Znf_C2H2_sf"/>
</dbReference>
<evidence type="ECO:0000256" key="9">
    <source>
        <dbReference type="PROSITE-ProRule" id="PRU00042"/>
    </source>
</evidence>
<feature type="region of interest" description="Disordered" evidence="10">
    <location>
        <begin position="485"/>
        <end position="510"/>
    </location>
</feature>
<dbReference type="GO" id="GO:1903355">
    <property type="term" value="P:negative regulation of distal tip cell migration"/>
    <property type="evidence" value="ECO:0007669"/>
    <property type="project" value="EnsemblMetazoa"/>
</dbReference>
<dbReference type="GO" id="GO:0000122">
    <property type="term" value="P:negative regulation of transcription by RNA polymerase II"/>
    <property type="evidence" value="ECO:0007669"/>
    <property type="project" value="EnsemblMetazoa"/>
</dbReference>
<dbReference type="GO" id="GO:0005634">
    <property type="term" value="C:nucleus"/>
    <property type="evidence" value="ECO:0007669"/>
    <property type="project" value="UniProtKB-SubCell"/>
</dbReference>
<dbReference type="GO" id="GO:0045165">
    <property type="term" value="P:cell fate commitment"/>
    <property type="evidence" value="ECO:0007669"/>
    <property type="project" value="TreeGrafter"/>
</dbReference>
<dbReference type="Proteomes" id="UP000024404">
    <property type="component" value="Unassembled WGS sequence"/>
</dbReference>
<dbReference type="InterPro" id="IPR013087">
    <property type="entry name" value="Znf_C2H2_type"/>
</dbReference>
<keyword evidence="2" id="KW-0479">Metal-binding</keyword>
<dbReference type="InterPro" id="IPR050331">
    <property type="entry name" value="Zinc_finger"/>
</dbReference>
<dbReference type="GO" id="GO:0000978">
    <property type="term" value="F:RNA polymerase II cis-regulatory region sequence-specific DNA binding"/>
    <property type="evidence" value="ECO:0007669"/>
    <property type="project" value="EnsemblMetazoa"/>
</dbReference>
<dbReference type="GO" id="GO:0003700">
    <property type="term" value="F:DNA-binding transcription factor activity"/>
    <property type="evidence" value="ECO:0007669"/>
    <property type="project" value="TreeGrafter"/>
</dbReference>
<feature type="domain" description="C2H2-type" evidence="11">
    <location>
        <begin position="519"/>
        <end position="546"/>
    </location>
</feature>
<evidence type="ECO:0000256" key="3">
    <source>
        <dbReference type="ARBA" id="ARBA00022737"/>
    </source>
</evidence>
<dbReference type="GO" id="GO:0090444">
    <property type="term" value="P:regulation of nematode larval development, heterochronic"/>
    <property type="evidence" value="ECO:0007669"/>
    <property type="project" value="EnsemblMetazoa"/>
</dbReference>
<reference evidence="12" key="2">
    <citation type="submission" date="2022-06" db="UniProtKB">
        <authorList>
            <consortium name="EnsemblMetazoa"/>
        </authorList>
    </citation>
    <scope>IDENTIFICATION</scope>
</reference>
<evidence type="ECO:0000313" key="13">
    <source>
        <dbReference type="Proteomes" id="UP000024404"/>
    </source>
</evidence>
<feature type="domain" description="C2H2-type" evidence="11">
    <location>
        <begin position="575"/>
        <end position="602"/>
    </location>
</feature>
<name>A0A8R1TN56_ONCVO</name>
<feature type="compositionally biased region" description="Polar residues" evidence="10">
    <location>
        <begin position="246"/>
        <end position="267"/>
    </location>
</feature>
<accession>A0A8R1TN56</accession>
<dbReference type="AlphaFoldDB" id="A0A8R1TN56"/>
<dbReference type="PANTHER" id="PTHR16515:SF59">
    <property type="entry name" value="PR DOMAIN ZINC FINGER PROTEIN 1"/>
    <property type="match status" value="1"/>
</dbReference>
<evidence type="ECO:0000256" key="6">
    <source>
        <dbReference type="ARBA" id="ARBA00023015"/>
    </source>
</evidence>
<evidence type="ECO:0000256" key="5">
    <source>
        <dbReference type="ARBA" id="ARBA00022833"/>
    </source>
</evidence>
<dbReference type="SUPFAM" id="SSF57667">
    <property type="entry name" value="beta-beta-alpha zinc fingers"/>
    <property type="match status" value="3"/>
</dbReference>
<evidence type="ECO:0000256" key="2">
    <source>
        <dbReference type="ARBA" id="ARBA00022723"/>
    </source>
</evidence>
<dbReference type="FunFam" id="3.30.160.60:FF:000211">
    <property type="entry name" value="PR domain zinc finger protein 1"/>
    <property type="match status" value="1"/>
</dbReference>
<dbReference type="GO" id="GO:0110039">
    <property type="term" value="P:positive regulation of nematode male tail tip morphogenesis"/>
    <property type="evidence" value="ECO:0007669"/>
    <property type="project" value="EnsemblMetazoa"/>
</dbReference>
<dbReference type="GO" id="GO:0008270">
    <property type="term" value="F:zinc ion binding"/>
    <property type="evidence" value="ECO:0007669"/>
    <property type="project" value="UniProtKB-KW"/>
</dbReference>
<dbReference type="Pfam" id="PF00096">
    <property type="entry name" value="zf-C2H2"/>
    <property type="match status" value="3"/>
</dbReference>
<dbReference type="InterPro" id="IPR046341">
    <property type="entry name" value="SET_dom_sf"/>
</dbReference>
<dbReference type="EnsemblMetazoa" id="OVOC1390.1">
    <property type="protein sequence ID" value="OVOC1390.1"/>
    <property type="gene ID" value="WBGene00238199"/>
</dbReference>
<proteinExistence type="predicted"/>
<dbReference type="FunFam" id="3.30.160.60:FF:000833">
    <property type="entry name" value="PR domain zinc finger protein"/>
    <property type="match status" value="1"/>
</dbReference>
<reference evidence="13" key="1">
    <citation type="submission" date="2013-10" db="EMBL/GenBank/DDBJ databases">
        <title>Genome sequencing of Onchocerca volvulus.</title>
        <authorList>
            <person name="Cotton J."/>
            <person name="Tsai J."/>
            <person name="Stanley E."/>
            <person name="Tracey A."/>
            <person name="Holroyd N."/>
            <person name="Lustigman S."/>
            <person name="Berriman M."/>
        </authorList>
    </citation>
    <scope>NUCLEOTIDE SEQUENCE</scope>
</reference>
<dbReference type="GO" id="GO:1904747">
    <property type="term" value="P:positive regulation of apoptotic process involved in development"/>
    <property type="evidence" value="ECO:0007669"/>
    <property type="project" value="EnsemblMetazoa"/>
</dbReference>
<keyword evidence="8" id="KW-0539">Nucleus</keyword>
<dbReference type="GO" id="GO:0005737">
    <property type="term" value="C:cytoplasm"/>
    <property type="evidence" value="ECO:0007669"/>
    <property type="project" value="EnsemblMetazoa"/>
</dbReference>
<organism evidence="12 13">
    <name type="scientific">Onchocerca volvulus</name>
    <dbReference type="NCBI Taxonomy" id="6282"/>
    <lineage>
        <taxon>Eukaryota</taxon>
        <taxon>Metazoa</taxon>
        <taxon>Ecdysozoa</taxon>
        <taxon>Nematoda</taxon>
        <taxon>Chromadorea</taxon>
        <taxon>Rhabditida</taxon>
        <taxon>Spirurina</taxon>
        <taxon>Spiruromorpha</taxon>
        <taxon>Filarioidea</taxon>
        <taxon>Onchocercidae</taxon>
        <taxon>Onchocerca</taxon>
    </lineage>
</organism>
<dbReference type="InterPro" id="IPR001214">
    <property type="entry name" value="SET_dom"/>
</dbReference>
<dbReference type="PROSITE" id="PS50157">
    <property type="entry name" value="ZINC_FINGER_C2H2_2"/>
    <property type="match status" value="4"/>
</dbReference>
<sequence length="691" mass="75954">MGEDIMQHGPKSNVFHAGTPRDVVNQPQNLGTKPEMVVSGNTTTVISSVATIKAATLANNSNEIGNSSSSSSATASPINDDYGHRNYVSSSSLTYKSAKSKPEGMNEWDWTSMSEHNFAELCVFHVPDKPLEYQDPNNRAATSLPLNLTIRSSHELPKTMGVWSMDYIPRGARFGPLVGEHRKPDITEATVESEIYFYSVKPIKPNTELLYWYSKDYAQRINFPTFCDYWKIPSPKALKCVETASAPGSSRNSDVKPQQQQQLTSTQEALDFSLKKATQELAVGVASTTSKHSMDAHSPFTSSTASDLTQLLSDDCESSINSTSTLSSPTSPFVINERQQRITRPNVIQNPVHRPVATKIPQSSVPQVATGLPPLQPNAINPYNTLLHEFWRRSSALGVATGGIWVPPQPNHGVAATPHIARSCSPGRPPACSPAPAFAATASPPFGTTLAGTLYPSTTPTKASFFAAQPQPLLPLSIPHPPLATSPTAFQAASSNSPYSRSRQPYPVQKSQINGKTRYECKECSKTFGQLSNLKVHLRTHTGERPFKCSICFKEFTQLAHLQKHHLVHTGEKPHQCEVCQKRFSSMSNLKTHLRLHNGQKPYPCDLCSAKFTQFVHLKLHKRLHTNERPYNCSCCGKKYISPSGLRTHWKSTSCRPASSSELRIIDLEGEESGGTFRDEQCVTSTTPVPR</sequence>
<evidence type="ECO:0000259" key="11">
    <source>
        <dbReference type="PROSITE" id="PS50157"/>
    </source>
</evidence>
<dbReference type="GO" id="GO:0045944">
    <property type="term" value="P:positive regulation of transcription by RNA polymerase II"/>
    <property type="evidence" value="ECO:0007669"/>
    <property type="project" value="EnsemblMetazoa"/>
</dbReference>
<dbReference type="EMBL" id="CMVM020000039">
    <property type="status" value="NOT_ANNOTATED_CDS"/>
    <property type="molecule type" value="Genomic_DNA"/>
</dbReference>
<dbReference type="FunFam" id="3.30.160.60:FF:001498">
    <property type="entry name" value="Zinc finger protein 404"/>
    <property type="match status" value="1"/>
</dbReference>
<evidence type="ECO:0000256" key="7">
    <source>
        <dbReference type="ARBA" id="ARBA00023163"/>
    </source>
</evidence>
<dbReference type="SMART" id="SM00355">
    <property type="entry name" value="ZnF_C2H2"/>
    <property type="match status" value="5"/>
</dbReference>
<protein>
    <recommendedName>
        <fullName evidence="11">C2H2-type domain-containing protein</fullName>
    </recommendedName>
</protein>
<dbReference type="Pfam" id="PF21549">
    <property type="entry name" value="PRDM2_PR"/>
    <property type="match status" value="1"/>
</dbReference>
<keyword evidence="4 9" id="KW-0863">Zinc-finger</keyword>
<feature type="region of interest" description="Disordered" evidence="10">
    <location>
        <begin position="245"/>
        <end position="267"/>
    </location>
</feature>
<keyword evidence="13" id="KW-1185">Reference proteome</keyword>
<evidence type="ECO:0000256" key="1">
    <source>
        <dbReference type="ARBA" id="ARBA00004123"/>
    </source>
</evidence>
<dbReference type="PANTHER" id="PTHR16515">
    <property type="entry name" value="PR DOMAIN ZINC FINGER PROTEIN"/>
    <property type="match status" value="1"/>
</dbReference>
<comment type="subcellular location">
    <subcellularLocation>
        <location evidence="1">Nucleus</location>
    </subcellularLocation>
</comment>
<dbReference type="OMA" id="AELCIFH"/>
<feature type="region of interest" description="Disordered" evidence="10">
    <location>
        <begin position="1"/>
        <end position="22"/>
    </location>
</feature>
<feature type="domain" description="C2H2-type" evidence="11">
    <location>
        <begin position="603"/>
        <end position="630"/>
    </location>
</feature>
<dbReference type="FunFam" id="3.30.160.60:FF:000748">
    <property type="entry name" value="PR domain zinc finger protein"/>
    <property type="match status" value="1"/>
</dbReference>
<dbReference type="FunFam" id="3.30.160.60:FF:000436">
    <property type="entry name" value="PR domain zinc finger protein 4"/>
    <property type="match status" value="1"/>
</dbReference>
<evidence type="ECO:0000256" key="10">
    <source>
        <dbReference type="SAM" id="MobiDB-lite"/>
    </source>
</evidence>
<evidence type="ECO:0000256" key="8">
    <source>
        <dbReference type="ARBA" id="ARBA00023242"/>
    </source>
</evidence>
<keyword evidence="5" id="KW-0862">Zinc</keyword>
<dbReference type="PROSITE" id="PS00028">
    <property type="entry name" value="ZINC_FINGER_C2H2_1"/>
    <property type="match status" value="4"/>
</dbReference>
<keyword evidence="7" id="KW-0804">Transcription</keyword>
<keyword evidence="3" id="KW-0677">Repeat</keyword>